<keyword evidence="2 4" id="KW-1005">Bacterial flagellum biogenesis</keyword>
<keyword evidence="5" id="KW-0966">Cell projection</keyword>
<comment type="function">
    <text evidence="4">Acts as an anti-CsrA protein, binds CsrA and prevents it from repressing translation of its target genes, one of which is flagellin. Binds to flagellin and participates in the assembly of the flagellum.</text>
</comment>
<dbReference type="AlphaFoldDB" id="A0A162K4L3"/>
<evidence type="ECO:0000256" key="2">
    <source>
        <dbReference type="ARBA" id="ARBA00022795"/>
    </source>
</evidence>
<keyword evidence="5" id="KW-0969">Cilium</keyword>
<name>A0A162K4L3_9BACL</name>
<dbReference type="InterPro" id="IPR003775">
    <property type="entry name" value="Flagellar_assembly_factor_FliW"/>
</dbReference>
<dbReference type="OrthoDB" id="9801235at2"/>
<evidence type="ECO:0000313" key="6">
    <source>
        <dbReference type="Proteomes" id="UP000076967"/>
    </source>
</evidence>
<dbReference type="Gene3D" id="2.30.290.10">
    <property type="entry name" value="BH3618-like"/>
    <property type="match status" value="1"/>
</dbReference>
<reference evidence="5 6" key="1">
    <citation type="submission" date="2016-03" db="EMBL/GenBank/DDBJ databases">
        <title>Draft genome sequence of Paenibacillus glacialis DSM 22343.</title>
        <authorList>
            <person name="Shin S.-K."/>
            <person name="Yi H."/>
        </authorList>
    </citation>
    <scope>NUCLEOTIDE SEQUENCE [LARGE SCALE GENOMIC DNA]</scope>
    <source>
        <strain evidence="5 6">DSM 22343</strain>
    </source>
</reference>
<sequence length="151" mass="17571">MFIQTTAWGEIEVDSEQVYLFAKGLSGFEEETEFVIFRPEEGPFCYLQSVREPKLSFMLSDPFTFYPDYEFELNDTEREELDIVAMETQIIVHCMVTLSSNIERSTLNLLAPLVFNPDKRMGKQVVLHHTTYQTRHQLFVGSEVQSSREAE</sequence>
<dbReference type="EMBL" id="LVJH01000017">
    <property type="protein sequence ID" value="OAB42936.1"/>
    <property type="molecule type" value="Genomic_DNA"/>
</dbReference>
<comment type="similarity">
    <text evidence="4">Belongs to the FliW family.</text>
</comment>
<dbReference type="GO" id="GO:0005737">
    <property type="term" value="C:cytoplasm"/>
    <property type="evidence" value="ECO:0007669"/>
    <property type="project" value="UniProtKB-SubCell"/>
</dbReference>
<dbReference type="SUPFAM" id="SSF141457">
    <property type="entry name" value="BH3618-like"/>
    <property type="match status" value="1"/>
</dbReference>
<dbReference type="Pfam" id="PF02623">
    <property type="entry name" value="FliW"/>
    <property type="match status" value="1"/>
</dbReference>
<keyword evidence="5" id="KW-0282">Flagellum</keyword>
<dbReference type="GO" id="GO:0006417">
    <property type="term" value="P:regulation of translation"/>
    <property type="evidence" value="ECO:0007669"/>
    <property type="project" value="UniProtKB-KW"/>
</dbReference>
<evidence type="ECO:0000313" key="5">
    <source>
        <dbReference type="EMBL" id="OAB42936.1"/>
    </source>
</evidence>
<dbReference type="PANTHER" id="PTHR39190">
    <property type="entry name" value="FLAGELLAR ASSEMBLY FACTOR FLIW"/>
    <property type="match status" value="1"/>
</dbReference>
<keyword evidence="4" id="KW-0143">Chaperone</keyword>
<dbReference type="GO" id="GO:0044780">
    <property type="term" value="P:bacterial-type flagellum assembly"/>
    <property type="evidence" value="ECO:0007669"/>
    <property type="project" value="UniProtKB-UniRule"/>
</dbReference>
<protein>
    <recommendedName>
        <fullName evidence="4">Flagellar assembly factor FliW</fullName>
    </recommendedName>
</protein>
<keyword evidence="3 4" id="KW-0810">Translation regulation</keyword>
<comment type="caution">
    <text evidence="5">The sequence shown here is derived from an EMBL/GenBank/DDBJ whole genome shotgun (WGS) entry which is preliminary data.</text>
</comment>
<dbReference type="STRING" id="494026.PGLA_10800"/>
<dbReference type="InterPro" id="IPR024046">
    <property type="entry name" value="Flagellar_assmbl_FliW_dom_sf"/>
</dbReference>
<dbReference type="HAMAP" id="MF_01185">
    <property type="entry name" value="FliW"/>
    <property type="match status" value="1"/>
</dbReference>
<organism evidence="5 6">
    <name type="scientific">Paenibacillus glacialis</name>
    <dbReference type="NCBI Taxonomy" id="494026"/>
    <lineage>
        <taxon>Bacteria</taxon>
        <taxon>Bacillati</taxon>
        <taxon>Bacillota</taxon>
        <taxon>Bacilli</taxon>
        <taxon>Bacillales</taxon>
        <taxon>Paenibacillaceae</taxon>
        <taxon>Paenibacillus</taxon>
    </lineage>
</organism>
<comment type="subunit">
    <text evidence="4">Interacts with translational regulator CsrA and flagellin(s).</text>
</comment>
<comment type="subcellular location">
    <subcellularLocation>
        <location evidence="4">Cytoplasm</location>
    </subcellularLocation>
</comment>
<evidence type="ECO:0000256" key="3">
    <source>
        <dbReference type="ARBA" id="ARBA00022845"/>
    </source>
</evidence>
<dbReference type="Proteomes" id="UP000076967">
    <property type="component" value="Unassembled WGS sequence"/>
</dbReference>
<dbReference type="RefSeq" id="WP_068532405.1">
    <property type="nucleotide sequence ID" value="NZ_LVJH01000017.1"/>
</dbReference>
<evidence type="ECO:0000256" key="1">
    <source>
        <dbReference type="ARBA" id="ARBA00022490"/>
    </source>
</evidence>
<accession>A0A162K4L3</accession>
<dbReference type="PANTHER" id="PTHR39190:SF1">
    <property type="entry name" value="FLAGELLAR ASSEMBLY FACTOR FLIW"/>
    <property type="match status" value="1"/>
</dbReference>
<keyword evidence="1 4" id="KW-0963">Cytoplasm</keyword>
<gene>
    <name evidence="4" type="primary">fliW</name>
    <name evidence="5" type="ORF">PGLA_10800</name>
</gene>
<evidence type="ECO:0000256" key="4">
    <source>
        <dbReference type="HAMAP-Rule" id="MF_01185"/>
    </source>
</evidence>
<keyword evidence="6" id="KW-1185">Reference proteome</keyword>
<proteinExistence type="inferred from homology"/>